<dbReference type="RefSeq" id="WP_344909816.1">
    <property type="nucleotide sequence ID" value="NZ_BAAAYO010000008.1"/>
</dbReference>
<comment type="similarity">
    <text evidence="1 5">Belongs to the peptidase S41A family.</text>
</comment>
<dbReference type="CDD" id="cd06782">
    <property type="entry name" value="cpPDZ_CPP-like"/>
    <property type="match status" value="1"/>
</dbReference>
<dbReference type="SUPFAM" id="SSF52096">
    <property type="entry name" value="ClpP/crotonase"/>
    <property type="match status" value="1"/>
</dbReference>
<evidence type="ECO:0000256" key="5">
    <source>
        <dbReference type="RuleBase" id="RU004404"/>
    </source>
</evidence>
<evidence type="ECO:0000256" key="1">
    <source>
        <dbReference type="ARBA" id="ARBA00009179"/>
    </source>
</evidence>
<dbReference type="CDD" id="cd07560">
    <property type="entry name" value="Peptidase_S41_CPP"/>
    <property type="match status" value="1"/>
</dbReference>
<sequence length="490" mass="52993">MNKQPNRFQGRFRKLKTLSAALALFGMLTLPAAYAGAAKQETPEQYKEVQQLLGIMHISGKTVEDSKEKTIDGLIKTLNDPYTDFFDEEEWKSFQNSLDLNYAGIGMRIGEEEGRFMAVEVFQDSPALAVGLQRGDYIIGVDGKPTAGMQIGDVTGLIRGIEGTEVTIRVQRGDKELDVKPKRGQIHMPVVSGGMMAGGIGYLNVASFSEEADEQFAAMLDVLKSSGIRGLVVDLRNNPGGLLDTAKNIAEQFIERGILIHTRDRNNIDEPLRIENGQTVAFPVVLLVNENSASASEVLTAALQDYKKAVAVGAKTYGKGSVQALYPLQSGGVLKVTVQEYLSPTKRTVNKVGLTPDIPMEGVVPQLLTGLRTAGLQNVTLEVEKHLYRLNGFEFFDAALPSLEKNGGVYLPARVLAAAVGEGLEWNETSQGVEIGGAAGAKHLFDASSGFVNESGTGFIELDRFKEQYPQMSWTAGADKTVLTVKGTES</sequence>
<protein>
    <submittedName>
        <fullName evidence="8">S41 family peptidase</fullName>
    </submittedName>
</protein>
<dbReference type="InterPro" id="IPR036034">
    <property type="entry name" value="PDZ_sf"/>
</dbReference>
<dbReference type="InterPro" id="IPR041489">
    <property type="entry name" value="PDZ_6"/>
</dbReference>
<dbReference type="SMART" id="SM00228">
    <property type="entry name" value="PDZ"/>
    <property type="match status" value="1"/>
</dbReference>
<dbReference type="Pfam" id="PF03572">
    <property type="entry name" value="Peptidase_S41"/>
    <property type="match status" value="1"/>
</dbReference>
<dbReference type="SUPFAM" id="SSF50156">
    <property type="entry name" value="PDZ domain-like"/>
    <property type="match status" value="1"/>
</dbReference>
<dbReference type="PROSITE" id="PS50106">
    <property type="entry name" value="PDZ"/>
    <property type="match status" value="1"/>
</dbReference>
<keyword evidence="4 5" id="KW-0720">Serine protease</keyword>
<comment type="caution">
    <text evidence="8">The sequence shown here is derived from an EMBL/GenBank/DDBJ whole genome shotgun (WGS) entry which is preliminary data.</text>
</comment>
<organism evidence="8 9">
    <name type="scientific">Paenibacillus hodogayensis</name>
    <dbReference type="NCBI Taxonomy" id="279208"/>
    <lineage>
        <taxon>Bacteria</taxon>
        <taxon>Bacillati</taxon>
        <taxon>Bacillota</taxon>
        <taxon>Bacilli</taxon>
        <taxon>Bacillales</taxon>
        <taxon>Paenibacillaceae</taxon>
        <taxon>Paenibacillus</taxon>
    </lineage>
</organism>
<evidence type="ECO:0000313" key="9">
    <source>
        <dbReference type="Proteomes" id="UP001589619"/>
    </source>
</evidence>
<accession>A0ABV5W3P8</accession>
<dbReference type="Gene3D" id="2.30.42.10">
    <property type="match status" value="1"/>
</dbReference>
<keyword evidence="9" id="KW-1185">Reference proteome</keyword>
<evidence type="ECO:0000256" key="4">
    <source>
        <dbReference type="ARBA" id="ARBA00022825"/>
    </source>
</evidence>
<reference evidence="8 9" key="1">
    <citation type="submission" date="2024-09" db="EMBL/GenBank/DDBJ databases">
        <authorList>
            <person name="Sun Q."/>
            <person name="Mori K."/>
        </authorList>
    </citation>
    <scope>NUCLEOTIDE SEQUENCE [LARGE SCALE GENOMIC DNA]</scope>
    <source>
        <strain evidence="8 9">JCM 12520</strain>
    </source>
</reference>
<dbReference type="EMBL" id="JBHMAG010000016">
    <property type="protein sequence ID" value="MFB9754851.1"/>
    <property type="molecule type" value="Genomic_DNA"/>
</dbReference>
<dbReference type="PANTHER" id="PTHR32060">
    <property type="entry name" value="TAIL-SPECIFIC PROTEASE"/>
    <property type="match status" value="1"/>
</dbReference>
<evidence type="ECO:0000256" key="3">
    <source>
        <dbReference type="ARBA" id="ARBA00022801"/>
    </source>
</evidence>
<dbReference type="PANTHER" id="PTHR32060:SF30">
    <property type="entry name" value="CARBOXY-TERMINAL PROCESSING PROTEASE CTPA"/>
    <property type="match status" value="1"/>
</dbReference>
<feature type="chain" id="PRO_5045651532" evidence="6">
    <location>
        <begin position="36"/>
        <end position="490"/>
    </location>
</feature>
<feature type="domain" description="PDZ" evidence="7">
    <location>
        <begin position="95"/>
        <end position="159"/>
    </location>
</feature>
<dbReference type="InterPro" id="IPR029045">
    <property type="entry name" value="ClpP/crotonase-like_dom_sf"/>
</dbReference>
<name>A0ABV5W3P8_9BACL</name>
<evidence type="ECO:0000256" key="2">
    <source>
        <dbReference type="ARBA" id="ARBA00022670"/>
    </source>
</evidence>
<dbReference type="InterPro" id="IPR005151">
    <property type="entry name" value="Tail-specific_protease"/>
</dbReference>
<keyword evidence="6" id="KW-0732">Signal</keyword>
<dbReference type="Gene3D" id="3.30.750.44">
    <property type="match status" value="1"/>
</dbReference>
<keyword evidence="3 5" id="KW-0378">Hydrolase</keyword>
<proteinExistence type="inferred from homology"/>
<dbReference type="NCBIfam" id="TIGR00225">
    <property type="entry name" value="prc"/>
    <property type="match status" value="1"/>
</dbReference>
<feature type="signal peptide" evidence="6">
    <location>
        <begin position="1"/>
        <end position="35"/>
    </location>
</feature>
<evidence type="ECO:0000256" key="6">
    <source>
        <dbReference type="SAM" id="SignalP"/>
    </source>
</evidence>
<dbReference type="Gene3D" id="3.90.226.10">
    <property type="entry name" value="2-enoyl-CoA Hydratase, Chain A, domain 1"/>
    <property type="match status" value="1"/>
</dbReference>
<dbReference type="SMART" id="SM00245">
    <property type="entry name" value="TSPc"/>
    <property type="match status" value="1"/>
</dbReference>
<dbReference type="Proteomes" id="UP001589619">
    <property type="component" value="Unassembled WGS sequence"/>
</dbReference>
<evidence type="ECO:0000313" key="8">
    <source>
        <dbReference type="EMBL" id="MFB9754851.1"/>
    </source>
</evidence>
<evidence type="ECO:0000259" key="7">
    <source>
        <dbReference type="PROSITE" id="PS50106"/>
    </source>
</evidence>
<keyword evidence="2 5" id="KW-0645">Protease</keyword>
<dbReference type="Pfam" id="PF17820">
    <property type="entry name" value="PDZ_6"/>
    <property type="match status" value="1"/>
</dbReference>
<gene>
    <name evidence="8" type="ORF">ACFFNY_25035</name>
</gene>
<dbReference type="InterPro" id="IPR004447">
    <property type="entry name" value="Peptidase_S41A"/>
</dbReference>
<dbReference type="InterPro" id="IPR001478">
    <property type="entry name" value="PDZ"/>
</dbReference>